<reference evidence="1 2" key="1">
    <citation type="submission" date="2020-12" db="EMBL/GenBank/DDBJ databases">
        <title>YIM B01967 draft genome.</title>
        <authorList>
            <person name="Yan X."/>
        </authorList>
    </citation>
    <scope>NUCLEOTIDE SEQUENCE [LARGE SCALE GENOMIC DNA]</scope>
    <source>
        <strain evidence="1 2">YIM B01967</strain>
    </source>
</reference>
<proteinExistence type="predicted"/>
<organism evidence="1 2">
    <name type="scientific">Viridibacillus soli</name>
    <dbReference type="NCBI Taxonomy" id="2798301"/>
    <lineage>
        <taxon>Bacteria</taxon>
        <taxon>Bacillati</taxon>
        <taxon>Bacillota</taxon>
        <taxon>Bacilli</taxon>
        <taxon>Bacillales</taxon>
        <taxon>Caryophanaceae</taxon>
        <taxon>Viridibacillus</taxon>
    </lineage>
</organism>
<dbReference type="SUPFAM" id="SSF110296">
    <property type="entry name" value="Oligoxyloglucan reducing end-specific cellobiohydrolase"/>
    <property type="match status" value="1"/>
</dbReference>
<evidence type="ECO:0000313" key="1">
    <source>
        <dbReference type="EMBL" id="MBK3493914.1"/>
    </source>
</evidence>
<sequence>MKKILFLLVFLLIIVVVFLYKEPLYDKVFSSKKVNDSLEINYELTLNEAISIGLSHVKKKEMKNSVFNLFDATSVDDQNSRREEGKDGKRHKWNITLVNSKNGHAYYITIENGKVKKSDFDEAIKLPKDLLIDIENLNFDSFDAVEVAKEKLGLLPGEGFAIGYHFVVSKNEKNKPVLSVFGTDKQDGYISKVHFNAIDGNLLAVEKKVPNGGGFYRINKTNISLITDENNAVIGSKSAGQTTLIWGYQNPGSKFSTAYIKVYKEQSKKWEALSIKEKFISNVWLSNNFSKDNKIYYSTDTAIKSFDITKNVRKIIFKGENLIKFVYSKKVMAVLTDKGDIYYSENNGLSWEEFKGKEGINQIKVNQNGDIFALLNGQIYKKDLNHLALINLPQEIENIIGFECADNILVVYTQNSVWYLDKVQKWHRFDLNIPIETIFVNANKPHNTFIMSEGTLINFNFDLKGDKYRFKKIDMPSKFIVSDVFASKNDIFISIVPTFNWTLREELDD</sequence>
<keyword evidence="2" id="KW-1185">Reference proteome</keyword>
<name>A0ABS1H3B7_9BACL</name>
<accession>A0ABS1H3B7</accession>
<evidence type="ECO:0000313" key="2">
    <source>
        <dbReference type="Proteomes" id="UP000618943"/>
    </source>
</evidence>
<dbReference type="EMBL" id="JAEOAH010000003">
    <property type="protein sequence ID" value="MBK3493914.1"/>
    <property type="molecule type" value="Genomic_DNA"/>
</dbReference>
<comment type="caution">
    <text evidence="1">The sequence shown here is derived from an EMBL/GenBank/DDBJ whole genome shotgun (WGS) entry which is preliminary data.</text>
</comment>
<dbReference type="RefSeq" id="WP_200747920.1">
    <property type="nucleotide sequence ID" value="NZ_JAEOAH010000003.1"/>
</dbReference>
<dbReference type="Proteomes" id="UP000618943">
    <property type="component" value="Unassembled WGS sequence"/>
</dbReference>
<gene>
    <name evidence="1" type="ORF">JFL43_03380</name>
</gene>
<protein>
    <submittedName>
        <fullName evidence="1">Uncharacterized protein</fullName>
    </submittedName>
</protein>